<feature type="compositionally biased region" description="Basic and acidic residues" evidence="2">
    <location>
        <begin position="46"/>
        <end position="56"/>
    </location>
</feature>
<organism evidence="3">
    <name type="scientific">Puccinia triticina (isolate 1-1 / race 1 (BBBD))</name>
    <name type="common">Brown leaf rust fungus</name>
    <dbReference type="NCBI Taxonomy" id="630390"/>
    <lineage>
        <taxon>Eukaryota</taxon>
        <taxon>Fungi</taxon>
        <taxon>Dikarya</taxon>
        <taxon>Basidiomycota</taxon>
        <taxon>Pucciniomycotina</taxon>
        <taxon>Pucciniomycetes</taxon>
        <taxon>Pucciniales</taxon>
        <taxon>Pucciniaceae</taxon>
        <taxon>Puccinia</taxon>
    </lineage>
</organism>
<dbReference type="VEuPathDB" id="FungiDB:PTTG_02447"/>
<name>A0A180H1V5_PUCT1</name>
<dbReference type="CDD" id="cd22191">
    <property type="entry name" value="DPBB_RlpA_EXP_N-like"/>
    <property type="match status" value="1"/>
</dbReference>
<feature type="compositionally biased region" description="Polar residues" evidence="2">
    <location>
        <begin position="103"/>
        <end position="127"/>
    </location>
</feature>
<dbReference type="InterPro" id="IPR036908">
    <property type="entry name" value="RlpA-like_sf"/>
</dbReference>
<dbReference type="SUPFAM" id="SSF50685">
    <property type="entry name" value="Barwin-like endoglucanases"/>
    <property type="match status" value="1"/>
</dbReference>
<accession>A0A180H1V5</accession>
<reference evidence="3" key="2">
    <citation type="submission" date="2016-05" db="EMBL/GenBank/DDBJ databases">
        <title>Comparative analysis highlights variable genome content of wheat rusts and divergence of the mating loci.</title>
        <authorList>
            <person name="Cuomo C.A."/>
            <person name="Bakkeren G."/>
            <person name="Szabo L."/>
            <person name="Khalil H."/>
            <person name="Joly D."/>
            <person name="Goldberg J."/>
            <person name="Young S."/>
            <person name="Zeng Q."/>
            <person name="Fellers J."/>
        </authorList>
    </citation>
    <scope>NUCLEOTIDE SEQUENCE [LARGE SCALE GENOMIC DNA]</scope>
    <source>
        <strain evidence="3">1-1 BBBD Race 1</strain>
    </source>
</reference>
<dbReference type="AlphaFoldDB" id="A0A180H1V5"/>
<evidence type="ECO:0000256" key="1">
    <source>
        <dbReference type="ARBA" id="ARBA00022729"/>
    </source>
</evidence>
<keyword evidence="5" id="KW-1185">Reference proteome</keyword>
<feature type="compositionally biased region" description="Acidic residues" evidence="2">
    <location>
        <begin position="64"/>
        <end position="82"/>
    </location>
</feature>
<feature type="region of interest" description="Disordered" evidence="2">
    <location>
        <begin position="1"/>
        <end position="219"/>
    </location>
</feature>
<dbReference type="Gene3D" id="2.40.40.10">
    <property type="entry name" value="RlpA-like domain"/>
    <property type="match status" value="1"/>
</dbReference>
<dbReference type="PANTHER" id="PTHR31836:SF27">
    <property type="entry name" value="RLPA-LIKE PROTEIN DOUBLE-PSI BETA-BARREL DOMAIN-CONTAINING PROTEIN"/>
    <property type="match status" value="1"/>
</dbReference>
<reference evidence="4" key="4">
    <citation type="submission" date="2025-05" db="UniProtKB">
        <authorList>
            <consortium name="EnsemblFungi"/>
        </authorList>
    </citation>
    <scope>IDENTIFICATION</scope>
    <source>
        <strain evidence="4">isolate 1-1 / race 1 (BBBD)</strain>
    </source>
</reference>
<dbReference type="PANTHER" id="PTHR31836">
    <property type="match status" value="1"/>
</dbReference>
<evidence type="ECO:0000313" key="5">
    <source>
        <dbReference type="Proteomes" id="UP000005240"/>
    </source>
</evidence>
<dbReference type="EnsemblFungi" id="PTTG_02447-t43_1">
    <property type="protein sequence ID" value="PTTG_02447-t43_1-p1"/>
    <property type="gene ID" value="PTTG_02447"/>
</dbReference>
<evidence type="ECO:0000313" key="3">
    <source>
        <dbReference type="EMBL" id="OAV99006.1"/>
    </source>
</evidence>
<feature type="compositionally biased region" description="Acidic residues" evidence="2">
    <location>
        <begin position="31"/>
        <end position="41"/>
    </location>
</feature>
<evidence type="ECO:0000313" key="4">
    <source>
        <dbReference type="EnsemblFungi" id="PTTG_02447-t43_1-p1"/>
    </source>
</evidence>
<reference evidence="3" key="1">
    <citation type="submission" date="2009-11" db="EMBL/GenBank/DDBJ databases">
        <authorList>
            <consortium name="The Broad Institute Genome Sequencing Platform"/>
            <person name="Ward D."/>
            <person name="Feldgarden M."/>
            <person name="Earl A."/>
            <person name="Young S.K."/>
            <person name="Zeng Q."/>
            <person name="Koehrsen M."/>
            <person name="Alvarado L."/>
            <person name="Berlin A."/>
            <person name="Bochicchio J."/>
            <person name="Borenstein D."/>
            <person name="Chapman S.B."/>
            <person name="Chen Z."/>
            <person name="Engels R."/>
            <person name="Freedman E."/>
            <person name="Gellesch M."/>
            <person name="Goldberg J."/>
            <person name="Griggs A."/>
            <person name="Gujja S."/>
            <person name="Heilman E."/>
            <person name="Heiman D."/>
            <person name="Hepburn T."/>
            <person name="Howarth C."/>
            <person name="Jen D."/>
            <person name="Larson L."/>
            <person name="Lewis B."/>
            <person name="Mehta T."/>
            <person name="Park D."/>
            <person name="Pearson M."/>
            <person name="Roberts A."/>
            <person name="Saif S."/>
            <person name="Shea T."/>
            <person name="Shenoy N."/>
            <person name="Sisk P."/>
            <person name="Stolte C."/>
            <person name="Sykes S."/>
            <person name="Thomson T."/>
            <person name="Walk T."/>
            <person name="White J."/>
            <person name="Yandava C."/>
            <person name="Izard J."/>
            <person name="Baranova O.V."/>
            <person name="Blanton J.M."/>
            <person name="Tanner A.C."/>
            <person name="Dewhirst F.E."/>
            <person name="Haas B."/>
            <person name="Nusbaum C."/>
            <person name="Birren B."/>
        </authorList>
    </citation>
    <scope>NUCLEOTIDE SEQUENCE [LARGE SCALE GENOMIC DNA]</scope>
    <source>
        <strain evidence="3">1-1 BBBD Race 1</strain>
    </source>
</reference>
<protein>
    <recommendedName>
        <fullName evidence="6">RlpA-like protein double-psi beta-barrel domain-containing protein</fullName>
    </recommendedName>
</protein>
<evidence type="ECO:0000256" key="2">
    <source>
        <dbReference type="SAM" id="MobiDB-lite"/>
    </source>
</evidence>
<reference evidence="4 5" key="3">
    <citation type="journal article" date="2017" name="G3 (Bethesda)">
        <title>Comparative analysis highlights variable genome content of wheat rusts and divergence of the mating loci.</title>
        <authorList>
            <person name="Cuomo C.A."/>
            <person name="Bakkeren G."/>
            <person name="Khalil H.B."/>
            <person name="Panwar V."/>
            <person name="Joly D."/>
            <person name="Linning R."/>
            <person name="Sakthikumar S."/>
            <person name="Song X."/>
            <person name="Adiconis X."/>
            <person name="Fan L."/>
            <person name="Goldberg J.M."/>
            <person name="Levin J.Z."/>
            <person name="Young S."/>
            <person name="Zeng Q."/>
            <person name="Anikster Y."/>
            <person name="Bruce M."/>
            <person name="Wang M."/>
            <person name="Yin C."/>
            <person name="McCallum B."/>
            <person name="Szabo L.J."/>
            <person name="Hulbert S."/>
            <person name="Chen X."/>
            <person name="Fellers J.P."/>
        </authorList>
    </citation>
    <scope>NUCLEOTIDE SEQUENCE</scope>
    <source>
        <strain evidence="4">isolate 1-1 / race 1 (BBBD)</strain>
        <strain evidence="5">Isolate 1-1 / race 1 (BBBD)</strain>
    </source>
</reference>
<dbReference type="OrthoDB" id="623670at2759"/>
<keyword evidence="1" id="KW-0732">Signal</keyword>
<sequence>MEDDQGEEFLPFAPMSLDVEDSGNLRRSIDTDLDDSQDDLSQESIDQEKADADKDWAQFVASGPDEDPDSYPDSFAQDDDSDSSCSQETDASKNVPKTPPALISSNDNGKVQSPPSQNGADSKQQNSKQKQAETDKEKKAEEEKEKKAAEEKEKEAEAEKAKQEADQAKAAEDAKKSAAQGNNQVTDVKPIPGTSVTTGTVHKDHKGDSYSTPSAETHTGDATYYEPGLGSCGLTNGPGDMIVAVSKLLYDSFPSQGGNPNTNEVCGKKIRATYQGRSCEVTVVDRCEACLEGALDFTITAFEKLGKKEEGRLHGMTWTFI</sequence>
<dbReference type="Proteomes" id="UP000005240">
    <property type="component" value="Unassembled WGS sequence"/>
</dbReference>
<dbReference type="EMBL" id="ADAS02000004">
    <property type="protein sequence ID" value="OAV99006.1"/>
    <property type="molecule type" value="Genomic_DNA"/>
</dbReference>
<dbReference type="InterPro" id="IPR051477">
    <property type="entry name" value="Expansin_CellWall"/>
</dbReference>
<feature type="compositionally biased region" description="Basic and acidic residues" evidence="2">
    <location>
        <begin position="130"/>
        <end position="176"/>
    </location>
</feature>
<evidence type="ECO:0008006" key="6">
    <source>
        <dbReference type="Google" id="ProtNLM"/>
    </source>
</evidence>
<proteinExistence type="predicted"/>
<gene>
    <name evidence="3" type="ORF">PTTG_02447</name>
</gene>